<dbReference type="EMBL" id="GBXM01055343">
    <property type="protein sequence ID" value="JAH53234.1"/>
    <property type="molecule type" value="Transcribed_RNA"/>
</dbReference>
<reference evidence="1" key="2">
    <citation type="journal article" date="2015" name="Fish Shellfish Immunol.">
        <title>Early steps in the European eel (Anguilla anguilla)-Vibrio vulnificus interaction in the gills: Role of the RtxA13 toxin.</title>
        <authorList>
            <person name="Callol A."/>
            <person name="Pajuelo D."/>
            <person name="Ebbesson L."/>
            <person name="Teles M."/>
            <person name="MacKenzie S."/>
            <person name="Amaro C."/>
        </authorList>
    </citation>
    <scope>NUCLEOTIDE SEQUENCE</scope>
</reference>
<evidence type="ECO:0000313" key="1">
    <source>
        <dbReference type="EMBL" id="JAH53234.1"/>
    </source>
</evidence>
<organism evidence="1">
    <name type="scientific">Anguilla anguilla</name>
    <name type="common">European freshwater eel</name>
    <name type="synonym">Muraena anguilla</name>
    <dbReference type="NCBI Taxonomy" id="7936"/>
    <lineage>
        <taxon>Eukaryota</taxon>
        <taxon>Metazoa</taxon>
        <taxon>Chordata</taxon>
        <taxon>Craniata</taxon>
        <taxon>Vertebrata</taxon>
        <taxon>Euteleostomi</taxon>
        <taxon>Actinopterygii</taxon>
        <taxon>Neopterygii</taxon>
        <taxon>Teleostei</taxon>
        <taxon>Anguilliformes</taxon>
        <taxon>Anguillidae</taxon>
        <taxon>Anguilla</taxon>
    </lineage>
</organism>
<accession>A0A0E9THV2</accession>
<proteinExistence type="predicted"/>
<dbReference type="AlphaFoldDB" id="A0A0E9THV2"/>
<sequence>MHHPLRRSEAATISVNKILWEAICQCQRCFFRSLI</sequence>
<reference evidence="1" key="1">
    <citation type="submission" date="2014-11" db="EMBL/GenBank/DDBJ databases">
        <authorList>
            <person name="Amaro Gonzalez C."/>
        </authorList>
    </citation>
    <scope>NUCLEOTIDE SEQUENCE</scope>
</reference>
<name>A0A0E9THV2_ANGAN</name>
<protein>
    <submittedName>
        <fullName evidence="1">Uncharacterized protein</fullName>
    </submittedName>
</protein>